<comment type="caution">
    <text evidence="1">The sequence shown here is derived from an EMBL/GenBank/DDBJ whole genome shotgun (WGS) entry which is preliminary data.</text>
</comment>
<dbReference type="Proteomes" id="UP000053528">
    <property type="component" value="Unassembled WGS sequence"/>
</dbReference>
<protein>
    <submittedName>
        <fullName evidence="1">Uncharacterized protein</fullName>
    </submittedName>
</protein>
<organism evidence="1 2">
    <name type="scientific">Pseudoglutamicibacter albus DNF00011</name>
    <dbReference type="NCBI Taxonomy" id="1401063"/>
    <lineage>
        <taxon>Bacteria</taxon>
        <taxon>Bacillati</taxon>
        <taxon>Actinomycetota</taxon>
        <taxon>Actinomycetes</taxon>
        <taxon>Micrococcales</taxon>
        <taxon>Micrococcaceae</taxon>
        <taxon>Pseudoglutamicibacter</taxon>
    </lineage>
</organism>
<name>A0A095YCM5_9MICC</name>
<proteinExistence type="predicted"/>
<evidence type="ECO:0000313" key="2">
    <source>
        <dbReference type="Proteomes" id="UP000053528"/>
    </source>
</evidence>
<evidence type="ECO:0000313" key="1">
    <source>
        <dbReference type="EMBL" id="KGF19998.1"/>
    </source>
</evidence>
<accession>A0A095YCM5</accession>
<sequence length="121" mass="13457">MADIVHALLDFTMPEDQDSIRIMEDITRALATLREDAQLVMPQCHIRPIPNPLVHGVRIDLKIEVPVSRQHEAEVYIDEVVTKLLNMAGIEVREEDQISPAGSGAETARHVTSSVAEFAYA</sequence>
<dbReference type="RefSeq" id="WP_035756423.1">
    <property type="nucleotide sequence ID" value="NZ_JRNH01000022.1"/>
</dbReference>
<dbReference type="EMBL" id="JRNH01000022">
    <property type="protein sequence ID" value="KGF19998.1"/>
    <property type="molecule type" value="Genomic_DNA"/>
</dbReference>
<gene>
    <name evidence="1" type="ORF">HMPREF2128_06785</name>
</gene>
<reference evidence="1 2" key="1">
    <citation type="submission" date="2014-07" db="EMBL/GenBank/DDBJ databases">
        <authorList>
            <person name="McCorrison J."/>
            <person name="Sanka R."/>
            <person name="Torralba M."/>
            <person name="Gillis M."/>
            <person name="Haft D.H."/>
            <person name="Methe B."/>
            <person name="Sutton G."/>
            <person name="Nelson K.E."/>
        </authorList>
    </citation>
    <scope>NUCLEOTIDE SEQUENCE [LARGE SCALE GENOMIC DNA]</scope>
    <source>
        <strain evidence="1 2">DNF00011</strain>
    </source>
</reference>
<dbReference type="AlphaFoldDB" id="A0A095YCM5"/>